<evidence type="ECO:0000256" key="2">
    <source>
        <dbReference type="ARBA" id="ARBA00022448"/>
    </source>
</evidence>
<evidence type="ECO:0000256" key="4">
    <source>
        <dbReference type="ARBA" id="ARBA00022692"/>
    </source>
</evidence>
<evidence type="ECO:0000256" key="8">
    <source>
        <dbReference type="ARBA" id="ARBA00022989"/>
    </source>
</evidence>
<dbReference type="Gene3D" id="1.20.120.350">
    <property type="entry name" value="Voltage-gated potassium channels. Chain C"/>
    <property type="match status" value="1"/>
</dbReference>
<dbReference type="GO" id="GO:0001508">
    <property type="term" value="P:action potential"/>
    <property type="evidence" value="ECO:0007669"/>
    <property type="project" value="TreeGrafter"/>
</dbReference>
<evidence type="ECO:0000256" key="7">
    <source>
        <dbReference type="ARBA" id="ARBA00022958"/>
    </source>
</evidence>
<feature type="transmembrane region" description="Helical" evidence="12">
    <location>
        <begin position="218"/>
        <end position="238"/>
    </location>
</feature>
<keyword evidence="6" id="KW-0851">Voltage-gated channel</keyword>
<dbReference type="InterPro" id="IPR005821">
    <property type="entry name" value="Ion_trans_dom"/>
</dbReference>
<keyword evidence="9" id="KW-0406">Ion transport</keyword>
<keyword evidence="3" id="KW-0633">Potassium transport</keyword>
<keyword evidence="10 12" id="KW-0472">Membrane</keyword>
<keyword evidence="5" id="KW-0631">Potassium channel</keyword>
<gene>
    <name evidence="14" type="ORF">SAMN05421881_102628</name>
</gene>
<dbReference type="Proteomes" id="UP000198640">
    <property type="component" value="Unassembled WGS sequence"/>
</dbReference>
<evidence type="ECO:0000313" key="14">
    <source>
        <dbReference type="EMBL" id="SDY26629.1"/>
    </source>
</evidence>
<dbReference type="RefSeq" id="WP_090413925.1">
    <property type="nucleotide sequence ID" value="NZ_FNOY01000026.1"/>
</dbReference>
<evidence type="ECO:0000256" key="11">
    <source>
        <dbReference type="ARBA" id="ARBA00023303"/>
    </source>
</evidence>
<evidence type="ECO:0000256" key="5">
    <source>
        <dbReference type="ARBA" id="ARBA00022826"/>
    </source>
</evidence>
<organism evidence="14 15">
    <name type="scientific">Nitrosomonas halophila</name>
    <dbReference type="NCBI Taxonomy" id="44576"/>
    <lineage>
        <taxon>Bacteria</taxon>
        <taxon>Pseudomonadati</taxon>
        <taxon>Pseudomonadota</taxon>
        <taxon>Betaproteobacteria</taxon>
        <taxon>Nitrosomonadales</taxon>
        <taxon>Nitrosomonadaceae</taxon>
        <taxon>Nitrosomonas</taxon>
    </lineage>
</organism>
<evidence type="ECO:0000256" key="9">
    <source>
        <dbReference type="ARBA" id="ARBA00023065"/>
    </source>
</evidence>
<feature type="domain" description="Ion transport" evidence="13">
    <location>
        <begin position="34"/>
        <end position="237"/>
    </location>
</feature>
<dbReference type="Gene3D" id="1.10.287.70">
    <property type="match status" value="1"/>
</dbReference>
<comment type="subcellular location">
    <subcellularLocation>
        <location evidence="1">Membrane</location>
        <topology evidence="1">Multi-pass membrane protein</topology>
    </subcellularLocation>
</comment>
<reference evidence="14 15" key="1">
    <citation type="submission" date="2016-10" db="EMBL/GenBank/DDBJ databases">
        <authorList>
            <person name="de Groot N.N."/>
        </authorList>
    </citation>
    <scope>NUCLEOTIDE SEQUENCE [LARGE SCALE GENOMIC DNA]</scope>
    <source>
        <strain evidence="14 15">Nm1</strain>
    </source>
</reference>
<keyword evidence="11 14" id="KW-0407">Ion channel</keyword>
<dbReference type="PANTHER" id="PTHR11537:SF254">
    <property type="entry name" value="POTASSIUM VOLTAGE-GATED CHANNEL PROTEIN SHAB"/>
    <property type="match status" value="1"/>
</dbReference>
<evidence type="ECO:0000259" key="13">
    <source>
        <dbReference type="Pfam" id="PF00520"/>
    </source>
</evidence>
<keyword evidence="8 12" id="KW-1133">Transmembrane helix</keyword>
<dbReference type="InterPro" id="IPR028325">
    <property type="entry name" value="VG_K_chnl"/>
</dbReference>
<protein>
    <submittedName>
        <fullName evidence="14">Voltage-gated potassium channel</fullName>
    </submittedName>
</protein>
<keyword evidence="7" id="KW-0630">Potassium</keyword>
<dbReference type="PRINTS" id="PR00169">
    <property type="entry name" value="KCHANNEL"/>
</dbReference>
<dbReference type="SUPFAM" id="SSF81324">
    <property type="entry name" value="Voltage-gated potassium channels"/>
    <property type="match status" value="1"/>
</dbReference>
<evidence type="ECO:0000313" key="15">
    <source>
        <dbReference type="Proteomes" id="UP000198640"/>
    </source>
</evidence>
<feature type="transmembrane region" description="Helical" evidence="12">
    <location>
        <begin position="65"/>
        <end position="85"/>
    </location>
</feature>
<feature type="transmembrane region" description="Helical" evidence="12">
    <location>
        <begin position="36"/>
        <end position="58"/>
    </location>
</feature>
<dbReference type="EMBL" id="FNOY01000026">
    <property type="protein sequence ID" value="SDY26629.1"/>
    <property type="molecule type" value="Genomic_DNA"/>
</dbReference>
<evidence type="ECO:0000256" key="10">
    <source>
        <dbReference type="ARBA" id="ARBA00023136"/>
    </source>
</evidence>
<dbReference type="GO" id="GO:0008076">
    <property type="term" value="C:voltage-gated potassium channel complex"/>
    <property type="evidence" value="ECO:0007669"/>
    <property type="project" value="InterPro"/>
</dbReference>
<feature type="transmembrane region" description="Helical" evidence="12">
    <location>
        <begin position="97"/>
        <end position="123"/>
    </location>
</feature>
<feature type="transmembrane region" description="Helical" evidence="12">
    <location>
        <begin position="159"/>
        <end position="180"/>
    </location>
</feature>
<dbReference type="Pfam" id="PF00520">
    <property type="entry name" value="Ion_trans"/>
    <property type="match status" value="1"/>
</dbReference>
<keyword evidence="15" id="KW-1185">Reference proteome</keyword>
<dbReference type="PANTHER" id="PTHR11537">
    <property type="entry name" value="VOLTAGE-GATED POTASSIUM CHANNEL"/>
    <property type="match status" value="1"/>
</dbReference>
<evidence type="ECO:0000256" key="3">
    <source>
        <dbReference type="ARBA" id="ARBA00022538"/>
    </source>
</evidence>
<evidence type="ECO:0000256" key="6">
    <source>
        <dbReference type="ARBA" id="ARBA00022882"/>
    </source>
</evidence>
<accession>A0A1H3IH78</accession>
<keyword evidence="4 12" id="KW-0812">Transmembrane</keyword>
<dbReference type="OrthoDB" id="9799090at2"/>
<dbReference type="GO" id="GO:0005249">
    <property type="term" value="F:voltage-gated potassium channel activity"/>
    <property type="evidence" value="ECO:0007669"/>
    <property type="project" value="InterPro"/>
</dbReference>
<dbReference type="InterPro" id="IPR027359">
    <property type="entry name" value="Volt_channel_dom_sf"/>
</dbReference>
<evidence type="ECO:0000256" key="12">
    <source>
        <dbReference type="SAM" id="Phobius"/>
    </source>
</evidence>
<name>A0A1H3IH78_9PROT</name>
<evidence type="ECO:0000256" key="1">
    <source>
        <dbReference type="ARBA" id="ARBA00004141"/>
    </source>
</evidence>
<sequence length="291" mass="32948">MSRFHAPDPCDSEGWRKRCFDIIFGYETQAGRGFDVALVVIILISVGVILADSVAVLNRRFGPQFIALEWFFTLLFTVEYLVRLWAVREPLRYARSFYGIVDLFALLPTYLSLLFPGLQYLAVMRTLRILRIFEVLQMRRYKRASGVLLDTLFKSWRRILVFLMAMLAIITIFGALLFVIEGPEHGFTSIPISMYWALISVSTVGYGDISPVTPFGRFVASFLILIGYGIIAVPTGIYSAEMMSRLKMQADERVCLQCDLARHDVDARFCRKCGASLPDEAGSEKASSNMK</sequence>
<dbReference type="AlphaFoldDB" id="A0A1H3IH78"/>
<keyword evidence="2" id="KW-0813">Transport</keyword>
<proteinExistence type="predicted"/>